<dbReference type="AlphaFoldDB" id="A0A517L430"/>
<feature type="transmembrane region" description="Helical" evidence="1">
    <location>
        <begin position="21"/>
        <end position="42"/>
    </location>
</feature>
<keyword evidence="1" id="KW-0812">Transmembrane</keyword>
<reference evidence="2 3" key="1">
    <citation type="submission" date="2019-07" db="EMBL/GenBank/DDBJ databases">
        <title>Finished genome of Venturia effusa.</title>
        <authorList>
            <person name="Young C.A."/>
            <person name="Cox M.P."/>
            <person name="Ganley A.R.D."/>
            <person name="David W.J."/>
        </authorList>
    </citation>
    <scope>NUCLEOTIDE SEQUENCE [LARGE SCALE GENOMIC DNA]</scope>
    <source>
        <strain evidence="3">albino</strain>
    </source>
</reference>
<dbReference type="Proteomes" id="UP000316270">
    <property type="component" value="Chromosome 4"/>
</dbReference>
<proteinExistence type="predicted"/>
<evidence type="ECO:0000313" key="3">
    <source>
        <dbReference type="Proteomes" id="UP000316270"/>
    </source>
</evidence>
<evidence type="ECO:0000313" key="2">
    <source>
        <dbReference type="EMBL" id="QDS70371.1"/>
    </source>
</evidence>
<gene>
    <name evidence="2" type="ORF">FKW77_009100</name>
</gene>
<feature type="transmembrane region" description="Helical" evidence="1">
    <location>
        <begin position="48"/>
        <end position="70"/>
    </location>
</feature>
<sequence>MTKPAGKATKTNRSAATKAPRSLPFATLTTTTIVILTVYTNGDFLNNYFLHTPTQALWINFTSLCLWWYLSDIQQWARYRLHKSRKQITHPTTITREK</sequence>
<dbReference type="EMBL" id="CP042188">
    <property type="protein sequence ID" value="QDS70371.1"/>
    <property type="molecule type" value="Genomic_DNA"/>
</dbReference>
<evidence type="ECO:0000256" key="1">
    <source>
        <dbReference type="SAM" id="Phobius"/>
    </source>
</evidence>
<organism evidence="2 3">
    <name type="scientific">Venturia effusa</name>
    <dbReference type="NCBI Taxonomy" id="50376"/>
    <lineage>
        <taxon>Eukaryota</taxon>
        <taxon>Fungi</taxon>
        <taxon>Dikarya</taxon>
        <taxon>Ascomycota</taxon>
        <taxon>Pezizomycotina</taxon>
        <taxon>Dothideomycetes</taxon>
        <taxon>Pleosporomycetidae</taxon>
        <taxon>Venturiales</taxon>
        <taxon>Venturiaceae</taxon>
        <taxon>Venturia</taxon>
    </lineage>
</organism>
<keyword evidence="3" id="KW-1185">Reference proteome</keyword>
<keyword evidence="1" id="KW-1133">Transmembrane helix</keyword>
<protein>
    <submittedName>
        <fullName evidence="2">Uncharacterized protein</fullName>
    </submittedName>
</protein>
<keyword evidence="1" id="KW-0472">Membrane</keyword>
<accession>A0A517L430</accession>
<name>A0A517L430_9PEZI</name>